<dbReference type="PANTHER" id="PTHR47691:SF3">
    <property type="entry name" value="HTH-TYPE TRANSCRIPTIONAL REGULATOR RV0890C-RELATED"/>
    <property type="match status" value="1"/>
</dbReference>
<accession>A0A5Q0GT78</accession>
<dbReference type="Pfam" id="PF13424">
    <property type="entry name" value="TPR_12"/>
    <property type="match status" value="1"/>
</dbReference>
<dbReference type="OrthoDB" id="3311584at2"/>
<keyword evidence="2" id="KW-1185">Reference proteome</keyword>
<dbReference type="SUPFAM" id="SSF48452">
    <property type="entry name" value="TPR-like"/>
    <property type="match status" value="2"/>
</dbReference>
<dbReference type="InterPro" id="IPR019734">
    <property type="entry name" value="TPR_rpt"/>
</dbReference>
<protein>
    <submittedName>
        <fullName evidence="1">Tetratricopeptide repeat protein</fullName>
    </submittedName>
</protein>
<evidence type="ECO:0000313" key="1">
    <source>
        <dbReference type="EMBL" id="QFZ17111.1"/>
    </source>
</evidence>
<dbReference type="InterPro" id="IPR011990">
    <property type="entry name" value="TPR-like_helical_dom_sf"/>
</dbReference>
<dbReference type="GO" id="GO:0043531">
    <property type="term" value="F:ADP binding"/>
    <property type="evidence" value="ECO:0007669"/>
    <property type="project" value="InterPro"/>
</dbReference>
<dbReference type="EMBL" id="CP034550">
    <property type="protein sequence ID" value="QFZ17111.1"/>
    <property type="molecule type" value="Genomic_DNA"/>
</dbReference>
<dbReference type="AlphaFoldDB" id="A0A5Q0GT78"/>
<dbReference type="KEGG" id="ssyi:EKG83_06195"/>
<reference evidence="2" key="1">
    <citation type="journal article" date="2021" name="Curr. Microbiol.">
        <title>Complete genome of nocamycin-producing strain Saccharothrix syringae NRRL B-16468 reveals the biosynthetic potential for secondary metabolites.</title>
        <authorList>
            <person name="Mo X."/>
            <person name="Yang S."/>
        </authorList>
    </citation>
    <scope>NUCLEOTIDE SEQUENCE [LARGE SCALE GENOMIC DNA]</scope>
    <source>
        <strain evidence="2">ATCC 51364 / DSM 43886 / JCM 6844 / KCTC 9398 / NBRC 14523 / NRRL B-16468 / INA 2240</strain>
    </source>
</reference>
<dbReference type="Gene3D" id="3.40.50.300">
    <property type="entry name" value="P-loop containing nucleotide triphosphate hydrolases"/>
    <property type="match status" value="1"/>
</dbReference>
<dbReference type="SMART" id="SM00028">
    <property type="entry name" value="TPR"/>
    <property type="match status" value="4"/>
</dbReference>
<dbReference type="InterPro" id="IPR027417">
    <property type="entry name" value="P-loop_NTPase"/>
</dbReference>
<dbReference type="Proteomes" id="UP000325787">
    <property type="component" value="Chromosome"/>
</dbReference>
<proteinExistence type="predicted"/>
<dbReference type="PANTHER" id="PTHR47691">
    <property type="entry name" value="REGULATOR-RELATED"/>
    <property type="match status" value="1"/>
</dbReference>
<name>A0A5Q0GT78_SACSY</name>
<dbReference type="Gene3D" id="1.25.40.10">
    <property type="entry name" value="Tetratricopeptide repeat domain"/>
    <property type="match status" value="1"/>
</dbReference>
<dbReference type="Gene3D" id="1.10.8.430">
    <property type="entry name" value="Helical domain of apoptotic protease-activating factors"/>
    <property type="match status" value="1"/>
</dbReference>
<sequence length="759" mass="82462">MSDITCTVGPNAEPVRSIGQYEMTVPIPYGRVGRVDTPVGVGMSRSGEGSEGRVAADNALSGVTAGAVVQVGVVHGGVAFHNGPKTSPVPRQLLAAPMHFTDRLDELGELDQVLEASQRNATRTFAVLSGPGGIGKTALALEWAHKVRDLFTDGQLYVDLAGFSGSTPVAPEEALGLFLRSLGVPAEQVPVNIAEQAALYRSLTADKKLLVLLDNAYSAAQVRPLAPNSPSSAVLVTSRNRLTGLVAEGAQLVDVGPLAKASAIQLLAKVVGRRVDDEPDRAEALVGMCGGLPIAVRVAAARLATRPKWSVQKVLTELSDERRRLARLSAPELSVQTTFDLSYRALRPTAAMLYRRLALHPGQEFGALVAAAVLGADSHELLEELVDGSLVESVGESRYRFHDLLRLHARSKADEEGTDEAERAVRRMVEWYLRGAMAADLVVTPHRRRLPHEFAVPPEDPLEFTDRESALSWLEEERRNLVSCARVAAEHGWWELAWHLSDVLWPLFLHHKHYRDRLVIDQLGIEAARRWGNRFAEADMFKRLGMVCTTLGRFDEAGGHLRTSAAIAEETGDRRGAADAREALALLHVARGELAEAVELFGELARVNRELGADRSLGLVLINLGKVLARSGRGDDAGAALVEAVELFDDFDPPDPYNRARVVAAQAEVHLRTDDLVRADRTARDALDAMRALGSKQGMAEVHQVMAETAERQADPGRAAEHWEQALRLYTEIRSSKAAEVARRLRGTDGDHEPPARDS</sequence>
<organism evidence="1 2">
    <name type="scientific">Saccharothrix syringae</name>
    <name type="common">Nocardiopsis syringae</name>
    <dbReference type="NCBI Taxonomy" id="103733"/>
    <lineage>
        <taxon>Bacteria</taxon>
        <taxon>Bacillati</taxon>
        <taxon>Actinomycetota</taxon>
        <taxon>Actinomycetes</taxon>
        <taxon>Pseudonocardiales</taxon>
        <taxon>Pseudonocardiaceae</taxon>
        <taxon>Saccharothrix</taxon>
    </lineage>
</organism>
<dbReference type="SUPFAM" id="SSF52540">
    <property type="entry name" value="P-loop containing nucleoside triphosphate hydrolases"/>
    <property type="match status" value="1"/>
</dbReference>
<evidence type="ECO:0000313" key="2">
    <source>
        <dbReference type="Proteomes" id="UP000325787"/>
    </source>
</evidence>
<dbReference type="PRINTS" id="PR00364">
    <property type="entry name" value="DISEASERSIST"/>
</dbReference>
<gene>
    <name evidence="1" type="ORF">EKG83_06195</name>
</gene>
<dbReference type="InterPro" id="IPR042197">
    <property type="entry name" value="Apaf_helical"/>
</dbReference>